<evidence type="ECO:0000256" key="3">
    <source>
        <dbReference type="ARBA" id="ARBA00022679"/>
    </source>
</evidence>
<feature type="compositionally biased region" description="Basic residues" evidence="13">
    <location>
        <begin position="384"/>
        <end position="398"/>
    </location>
</feature>
<comment type="catalytic activity">
    <reaction evidence="12">
        <text>L-seryl-[protein] + ATP = O-phospho-L-seryl-[protein] + ADP + H(+)</text>
        <dbReference type="Rhea" id="RHEA:17989"/>
        <dbReference type="Rhea" id="RHEA-COMP:9863"/>
        <dbReference type="Rhea" id="RHEA-COMP:11604"/>
        <dbReference type="ChEBI" id="CHEBI:15378"/>
        <dbReference type="ChEBI" id="CHEBI:29999"/>
        <dbReference type="ChEBI" id="CHEBI:30616"/>
        <dbReference type="ChEBI" id="CHEBI:83421"/>
        <dbReference type="ChEBI" id="CHEBI:456216"/>
        <dbReference type="EC" id="2.7.11.1"/>
    </reaction>
    <physiologicalReaction direction="left-to-right" evidence="12">
        <dbReference type="Rhea" id="RHEA:17990"/>
    </physiologicalReaction>
</comment>
<evidence type="ECO:0000256" key="9">
    <source>
        <dbReference type="ARBA" id="ARBA00031858"/>
    </source>
</evidence>
<dbReference type="Pfam" id="PF00069">
    <property type="entry name" value="Pkinase"/>
    <property type="match status" value="1"/>
</dbReference>
<evidence type="ECO:0000256" key="7">
    <source>
        <dbReference type="ARBA" id="ARBA00023596"/>
    </source>
</evidence>
<feature type="compositionally biased region" description="Acidic residues" evidence="13">
    <location>
        <begin position="491"/>
        <end position="517"/>
    </location>
</feature>
<comment type="similarity">
    <text evidence="7">Belongs to the protein kinase superfamily. CMGC Ser/Thr protein kinase family.</text>
</comment>
<dbReference type="InterPro" id="IPR008271">
    <property type="entry name" value="Ser/Thr_kinase_AS"/>
</dbReference>
<evidence type="ECO:0000313" key="16">
    <source>
        <dbReference type="RefSeq" id="XP_002741641.2"/>
    </source>
</evidence>
<evidence type="ECO:0000256" key="4">
    <source>
        <dbReference type="ARBA" id="ARBA00022741"/>
    </source>
</evidence>
<evidence type="ECO:0000256" key="12">
    <source>
        <dbReference type="ARBA" id="ARBA00048977"/>
    </source>
</evidence>
<dbReference type="InterPro" id="IPR050494">
    <property type="entry name" value="Ser_Thr_dual-spec_kinase"/>
</dbReference>
<evidence type="ECO:0000256" key="1">
    <source>
        <dbReference type="ARBA" id="ARBA00012513"/>
    </source>
</evidence>
<dbReference type="InterPro" id="IPR000719">
    <property type="entry name" value="Prot_kinase_dom"/>
</dbReference>
<keyword evidence="5 16" id="KW-0418">Kinase</keyword>
<dbReference type="Gene3D" id="1.10.510.10">
    <property type="entry name" value="Transferase(Phosphotransferase) domain 1"/>
    <property type="match status" value="1"/>
</dbReference>
<feature type="compositionally biased region" description="Basic residues" evidence="13">
    <location>
        <begin position="219"/>
        <end position="308"/>
    </location>
</feature>
<dbReference type="PANTHER" id="PTHR24058:SF103">
    <property type="entry name" value="SERINE_THREONINE-PROTEIN KINASE PRP4 HOMOLOG"/>
    <property type="match status" value="1"/>
</dbReference>
<name>A0ABM0H0R8_SACKO</name>
<keyword evidence="6" id="KW-0067">ATP-binding</keyword>
<dbReference type="SUPFAM" id="SSF56112">
    <property type="entry name" value="Protein kinase-like (PK-like)"/>
    <property type="match status" value="1"/>
</dbReference>
<dbReference type="Gene3D" id="3.30.200.20">
    <property type="entry name" value="Phosphorylase Kinase, domain 1"/>
    <property type="match status" value="1"/>
</dbReference>
<dbReference type="PROSITE" id="PS50011">
    <property type="entry name" value="PROTEIN_KINASE_DOM"/>
    <property type="match status" value="1"/>
</dbReference>
<feature type="region of interest" description="Disordered" evidence="13">
    <location>
        <begin position="459"/>
        <end position="520"/>
    </location>
</feature>
<evidence type="ECO:0000259" key="14">
    <source>
        <dbReference type="PROSITE" id="PS50011"/>
    </source>
</evidence>
<dbReference type="PANTHER" id="PTHR24058">
    <property type="entry name" value="DUAL SPECIFICITY PROTEIN KINASE"/>
    <property type="match status" value="1"/>
</dbReference>
<dbReference type="GO" id="GO:0016301">
    <property type="term" value="F:kinase activity"/>
    <property type="evidence" value="ECO:0007669"/>
    <property type="project" value="UniProtKB-KW"/>
</dbReference>
<feature type="compositionally biased region" description="Acidic residues" evidence="13">
    <location>
        <begin position="159"/>
        <end position="177"/>
    </location>
</feature>
<feature type="compositionally biased region" description="Basic and acidic residues" evidence="13">
    <location>
        <begin position="100"/>
        <end position="115"/>
    </location>
</feature>
<sequence>MLHKRIGKMATDVASRKEIVLVDESSDSESSEELSTKANSAEEEGEGEVNNEAQKSKHRSRKRKHKRHHHHHKRKHHKHSGEDDRKHRHKRKHKKHKSRKSESLPSKEHSYKKINIDHESVDLVDLEKQKELLQAQLAGNLDFKDKSAISLIAQGYQSSEDEEEGQIYEQNENDAAIDNEIKQLSPPRKGRVNDYSPVIAAKHKRSRNRHSRSPSVERRRSKRSQSPRDKKHSRHRSASPRHKIRKRSKSPRKRSKSPKRNRSPRMRSRSPRKRSKSPKRRSKSPKRENRRRKSRSRSKSPIKKRPRSPLRQPMQTTRQSPPRISPARRMSESPRNISTPQLQNRSRSPWRRSRNRSPMPRRGGGSAYDRRRSRSPRRREGPWRRSRSPRYRRSRSPGRRHENSSSKLDKYKGSLSEGLTQNKQESSDEDIEDIDLEEEEDEETIIERRRQERQKLLQKFKVNEEDETNTWGLPFSDGLSRDVTPSSTLDNEGDEDEEEEEEEEEEESAAEDEDTMDFESSMNDKLQSINFDQDGCKKPTSSFGDIFATDDDMFTDKHGSPAMQLHVNENPNLTDNWDDAEGYYRIRIGEQLDKRYNVYGYTGHGVFSNVVRARDIHRANTDVAIKIIRNNELMHKTGLKELESLKRLNDADPDDKFHCLRIYRHFFHKNHLCMVFESLSMNLREVLKKYGKDVGLHIKAVRSYSQQLLLSLKLLKRTNILHADIKPDNVLVNDSKLVLKLCDFGSASHVADNEITPYLVSRFYRAPEIILGMKYDYGIDLWSTACTIYELYTGKILFPGKSNNHMLKLMMELKGKMPNKLIRKGTLKDQHFDSNYNFKFVEVDKVTEREKVTVYGTINPNKDLLADLIGFQRLPADQLRKVQQLKDLLEKLLMLDPSKRLSINQALTHPFIQEKI</sequence>
<protein>
    <recommendedName>
        <fullName evidence="8">Serine/threonine-protein kinase PRP4 homolog</fullName>
        <ecNumber evidence="1">2.7.11.1</ecNumber>
    </recommendedName>
    <alternativeName>
        <fullName evidence="9">PRP4 pre-mRNA-processing factor 4 homolog</fullName>
    </alternativeName>
</protein>
<feature type="region of interest" description="Disordered" evidence="13">
    <location>
        <begin position="155"/>
        <end position="447"/>
    </location>
</feature>
<proteinExistence type="inferred from homology"/>
<evidence type="ECO:0000256" key="8">
    <source>
        <dbReference type="ARBA" id="ARBA00023637"/>
    </source>
</evidence>
<dbReference type="InterPro" id="IPR044092">
    <property type="entry name" value="STKc_PRP4"/>
</dbReference>
<feature type="compositionally biased region" description="Basic residues" evidence="13">
    <location>
        <begin position="86"/>
        <end position="99"/>
    </location>
</feature>
<keyword evidence="3" id="KW-0808">Transferase</keyword>
<evidence type="ECO:0000256" key="5">
    <source>
        <dbReference type="ARBA" id="ARBA00022777"/>
    </source>
</evidence>
<dbReference type="GeneID" id="100377549"/>
<feature type="compositionally biased region" description="Basic residues" evidence="13">
    <location>
        <begin position="56"/>
        <end position="79"/>
    </location>
</feature>
<feature type="compositionally biased region" description="Basic and acidic residues" evidence="13">
    <location>
        <begin position="399"/>
        <end position="412"/>
    </location>
</feature>
<feature type="compositionally biased region" description="Polar residues" evidence="13">
    <location>
        <begin position="313"/>
        <end position="322"/>
    </location>
</feature>
<evidence type="ECO:0000313" key="15">
    <source>
        <dbReference type="Proteomes" id="UP000694865"/>
    </source>
</evidence>
<keyword evidence="2" id="KW-0723">Serine/threonine-protein kinase</keyword>
<keyword evidence="4" id="KW-0547">Nucleotide-binding</keyword>
<comment type="subunit">
    <text evidence="10">Interacts with CLK1 C-terminus. Associates with the U5 snRNP and NCOR1 deacetylase complexes. Identified in the spliceosome C complex.</text>
</comment>
<keyword evidence="15" id="KW-1185">Reference proteome</keyword>
<feature type="compositionally biased region" description="Polar residues" evidence="13">
    <location>
        <begin position="333"/>
        <end position="344"/>
    </location>
</feature>
<feature type="compositionally biased region" description="Basic residues" evidence="13">
    <location>
        <begin position="201"/>
        <end position="212"/>
    </location>
</feature>
<reference evidence="16" key="1">
    <citation type="submission" date="2025-08" db="UniProtKB">
        <authorList>
            <consortium name="RefSeq"/>
        </authorList>
    </citation>
    <scope>IDENTIFICATION</scope>
    <source>
        <tissue evidence="16">Testes</tissue>
    </source>
</reference>
<feature type="domain" description="Protein kinase" evidence="14">
    <location>
        <begin position="596"/>
        <end position="912"/>
    </location>
</feature>
<comment type="catalytic activity">
    <reaction evidence="11">
        <text>L-threonyl-[protein] + ATP = O-phospho-L-threonyl-[protein] + ADP + H(+)</text>
        <dbReference type="Rhea" id="RHEA:46608"/>
        <dbReference type="Rhea" id="RHEA-COMP:11060"/>
        <dbReference type="Rhea" id="RHEA-COMP:11605"/>
        <dbReference type="ChEBI" id="CHEBI:15378"/>
        <dbReference type="ChEBI" id="CHEBI:30013"/>
        <dbReference type="ChEBI" id="CHEBI:30616"/>
        <dbReference type="ChEBI" id="CHEBI:61977"/>
        <dbReference type="ChEBI" id="CHEBI:456216"/>
        <dbReference type="EC" id="2.7.11.1"/>
    </reaction>
    <physiologicalReaction direction="left-to-right" evidence="11">
        <dbReference type="Rhea" id="RHEA:46609"/>
    </physiologicalReaction>
</comment>
<dbReference type="Proteomes" id="UP000694865">
    <property type="component" value="Unplaced"/>
</dbReference>
<evidence type="ECO:0000256" key="10">
    <source>
        <dbReference type="ARBA" id="ARBA00046964"/>
    </source>
</evidence>
<dbReference type="CDD" id="cd14135">
    <property type="entry name" value="STKc_PRP4"/>
    <property type="match status" value="1"/>
</dbReference>
<evidence type="ECO:0000256" key="11">
    <source>
        <dbReference type="ARBA" id="ARBA00048659"/>
    </source>
</evidence>
<dbReference type="InterPro" id="IPR011009">
    <property type="entry name" value="Kinase-like_dom_sf"/>
</dbReference>
<dbReference type="EC" id="2.7.11.1" evidence="1"/>
<accession>A0ABM0H0R8</accession>
<dbReference type="SMART" id="SM00220">
    <property type="entry name" value="S_TKc"/>
    <property type="match status" value="1"/>
</dbReference>
<dbReference type="PROSITE" id="PS00108">
    <property type="entry name" value="PROTEIN_KINASE_ST"/>
    <property type="match status" value="1"/>
</dbReference>
<evidence type="ECO:0000256" key="2">
    <source>
        <dbReference type="ARBA" id="ARBA00022527"/>
    </source>
</evidence>
<evidence type="ECO:0000256" key="13">
    <source>
        <dbReference type="SAM" id="MobiDB-lite"/>
    </source>
</evidence>
<organism evidence="15 16">
    <name type="scientific">Saccoglossus kowalevskii</name>
    <name type="common">Acorn worm</name>
    <dbReference type="NCBI Taxonomy" id="10224"/>
    <lineage>
        <taxon>Eukaryota</taxon>
        <taxon>Metazoa</taxon>
        <taxon>Hemichordata</taxon>
        <taxon>Enteropneusta</taxon>
        <taxon>Harrimaniidae</taxon>
        <taxon>Saccoglossus</taxon>
    </lineage>
</organism>
<dbReference type="RefSeq" id="XP_002741641.2">
    <property type="nucleotide sequence ID" value="XM_002741595.2"/>
</dbReference>
<feature type="compositionally biased region" description="Acidic residues" evidence="13">
    <location>
        <begin position="427"/>
        <end position="444"/>
    </location>
</feature>
<feature type="region of interest" description="Disordered" evidence="13">
    <location>
        <begin position="1"/>
        <end position="115"/>
    </location>
</feature>
<gene>
    <name evidence="16" type="primary">LOC100377549</name>
</gene>
<evidence type="ECO:0000256" key="6">
    <source>
        <dbReference type="ARBA" id="ARBA00022840"/>
    </source>
</evidence>